<reference evidence="2" key="1">
    <citation type="journal article" date="2015" name="Nature">
        <title>Complex archaea that bridge the gap between prokaryotes and eukaryotes.</title>
        <authorList>
            <person name="Spang A."/>
            <person name="Saw J.H."/>
            <person name="Jorgensen S.L."/>
            <person name="Zaremba-Niedzwiedzka K."/>
            <person name="Martijn J."/>
            <person name="Lind A.E."/>
            <person name="van Eijk R."/>
            <person name="Schleper C."/>
            <person name="Guy L."/>
            <person name="Ettema T.J."/>
        </authorList>
    </citation>
    <scope>NUCLEOTIDE SEQUENCE</scope>
</reference>
<keyword evidence="1" id="KW-0812">Transmembrane</keyword>
<organism evidence="2">
    <name type="scientific">marine sediment metagenome</name>
    <dbReference type="NCBI Taxonomy" id="412755"/>
    <lineage>
        <taxon>unclassified sequences</taxon>
        <taxon>metagenomes</taxon>
        <taxon>ecological metagenomes</taxon>
    </lineage>
</organism>
<dbReference type="EMBL" id="LAZR01005692">
    <property type="protein sequence ID" value="KKM97908.1"/>
    <property type="molecule type" value="Genomic_DNA"/>
</dbReference>
<keyword evidence="1" id="KW-1133">Transmembrane helix</keyword>
<proteinExistence type="predicted"/>
<feature type="transmembrane region" description="Helical" evidence="1">
    <location>
        <begin position="105"/>
        <end position="129"/>
    </location>
</feature>
<accession>A0A0F9LX18</accession>
<sequence length="290" mass="34121">MFKNSGSILSIIFLGLLLSVIYINFEGSLFTFDNERHYSKIIDQCSQVDWIGCEEYPLIYSWIAQFFVDNIYSFMIFNFFLTLIVFPITISFITKNWSFGLLFLLYSNLGVLTLNVGTYPTLLALILWITFYLNKNPYIRIFLLIIGTLTHNGIYLALIATWLLEYLVKLNWKNILPATFSSPFEFKYNLDQILAQLPEHFDLYLKSGFIISYLIGLRQFLIEKKYELIILFFISLILSISILRIVYFAIFIAMWGFAKFYEQQDNSTKYKILAVGVIYKIFMVYFILDL</sequence>
<name>A0A0F9LX18_9ZZZZ</name>
<dbReference type="AlphaFoldDB" id="A0A0F9LX18"/>
<evidence type="ECO:0008006" key="3">
    <source>
        <dbReference type="Google" id="ProtNLM"/>
    </source>
</evidence>
<evidence type="ECO:0000313" key="2">
    <source>
        <dbReference type="EMBL" id="KKM97908.1"/>
    </source>
</evidence>
<gene>
    <name evidence="2" type="ORF">LCGC14_1163220</name>
</gene>
<evidence type="ECO:0000256" key="1">
    <source>
        <dbReference type="SAM" id="Phobius"/>
    </source>
</evidence>
<feature type="transmembrane region" description="Helical" evidence="1">
    <location>
        <begin position="228"/>
        <end position="258"/>
    </location>
</feature>
<feature type="transmembrane region" description="Helical" evidence="1">
    <location>
        <begin position="71"/>
        <end position="93"/>
    </location>
</feature>
<feature type="transmembrane region" description="Helical" evidence="1">
    <location>
        <begin position="141"/>
        <end position="164"/>
    </location>
</feature>
<feature type="transmembrane region" description="Helical" evidence="1">
    <location>
        <begin position="270"/>
        <end position="288"/>
    </location>
</feature>
<feature type="transmembrane region" description="Helical" evidence="1">
    <location>
        <begin position="7"/>
        <end position="25"/>
    </location>
</feature>
<comment type="caution">
    <text evidence="2">The sequence shown here is derived from an EMBL/GenBank/DDBJ whole genome shotgun (WGS) entry which is preliminary data.</text>
</comment>
<keyword evidence="1" id="KW-0472">Membrane</keyword>
<protein>
    <recommendedName>
        <fullName evidence="3">EpsG family protein</fullName>
    </recommendedName>
</protein>